<dbReference type="PANTHER" id="PTHR33154">
    <property type="entry name" value="TRANSCRIPTIONAL REGULATOR, ARSR FAMILY"/>
    <property type="match status" value="1"/>
</dbReference>
<dbReference type="EMBL" id="JASNUO010000008">
    <property type="protein sequence ID" value="MDK4248100.1"/>
    <property type="molecule type" value="Genomic_DNA"/>
</dbReference>
<evidence type="ECO:0000313" key="6">
    <source>
        <dbReference type="EMBL" id="MDK4333964.1"/>
    </source>
</evidence>
<feature type="domain" description="HTH arsR-type" evidence="4">
    <location>
        <begin position="24"/>
        <end position="116"/>
    </location>
</feature>
<dbReference type="SMART" id="SM00418">
    <property type="entry name" value="HTH_ARSR"/>
    <property type="match status" value="1"/>
</dbReference>
<evidence type="ECO:0000313" key="7">
    <source>
        <dbReference type="Proteomes" id="UP001230317"/>
    </source>
</evidence>
<dbReference type="RefSeq" id="WP_023029143.1">
    <property type="nucleotide sequence ID" value="NZ_CP100374.1"/>
</dbReference>
<dbReference type="InterPro" id="IPR036390">
    <property type="entry name" value="WH_DNA-bd_sf"/>
</dbReference>
<evidence type="ECO:0000256" key="3">
    <source>
        <dbReference type="ARBA" id="ARBA00023163"/>
    </source>
</evidence>
<proteinExistence type="predicted"/>
<evidence type="ECO:0000256" key="2">
    <source>
        <dbReference type="ARBA" id="ARBA00023125"/>
    </source>
</evidence>
<evidence type="ECO:0000313" key="5">
    <source>
        <dbReference type="EMBL" id="MDK4248100.1"/>
    </source>
</evidence>
<dbReference type="Proteomes" id="UP001239414">
    <property type="component" value="Unassembled WGS sequence"/>
</dbReference>
<sequence>MVSSHGTTKNPHINECCSLSNGPLDQADSVHLAQQFKVLADPARLRLLSILCDEGCGPMSVSELTTLSGLSQPTVSHHLAKLRDAGLLAKRQTGRTVTHEVQKQAFTALCKLLSFD</sequence>
<evidence type="ECO:0000256" key="1">
    <source>
        <dbReference type="ARBA" id="ARBA00023015"/>
    </source>
</evidence>
<dbReference type="SUPFAM" id="SSF46785">
    <property type="entry name" value="Winged helix' DNA-binding domain"/>
    <property type="match status" value="1"/>
</dbReference>
<dbReference type="NCBIfam" id="NF033788">
    <property type="entry name" value="HTH_metalloreg"/>
    <property type="match status" value="1"/>
</dbReference>
<dbReference type="InterPro" id="IPR036388">
    <property type="entry name" value="WH-like_DNA-bd_sf"/>
</dbReference>
<dbReference type="Pfam" id="PF01022">
    <property type="entry name" value="HTH_5"/>
    <property type="match status" value="1"/>
</dbReference>
<dbReference type="CDD" id="cd00090">
    <property type="entry name" value="HTH_ARSR"/>
    <property type="match status" value="1"/>
</dbReference>
<dbReference type="GO" id="GO:0003677">
    <property type="term" value="F:DNA binding"/>
    <property type="evidence" value="ECO:0007669"/>
    <property type="project" value="UniProtKB-KW"/>
</dbReference>
<accession>A0AAP4FAY3</accession>
<dbReference type="InterPro" id="IPR051081">
    <property type="entry name" value="HTH_MetalResp_TranReg"/>
</dbReference>
<keyword evidence="1" id="KW-0805">Transcription regulation</keyword>
<keyword evidence="3" id="KW-0804">Transcription</keyword>
<dbReference type="EMBL" id="JASNVU010000001">
    <property type="protein sequence ID" value="MDK4333964.1"/>
    <property type="molecule type" value="Genomic_DNA"/>
</dbReference>
<reference evidence="6 8" key="1">
    <citation type="submission" date="2023-05" db="EMBL/GenBank/DDBJ databases">
        <title>Metabolic capabilities are highly conserved among human nasal-associated Corynebacterium species in pangenomic analyses.</title>
        <authorList>
            <person name="Tran T.H."/>
            <person name="Roberts A.Q."/>
            <person name="Escapa I.F."/>
            <person name="Gao W."/>
            <person name="Conlan S."/>
            <person name="Kong H."/>
            <person name="Segre J.A."/>
            <person name="Kelly M.S."/>
            <person name="Lemon K.P."/>
        </authorList>
    </citation>
    <scope>NUCLEOTIDE SEQUENCE</scope>
    <source>
        <strain evidence="6">KPL2618</strain>
        <strain evidence="5 8">KPL3802</strain>
    </source>
</reference>
<dbReference type="InterPro" id="IPR011991">
    <property type="entry name" value="ArsR-like_HTH"/>
</dbReference>
<dbReference type="AlphaFoldDB" id="A0AAP4FAY3"/>
<evidence type="ECO:0000259" key="4">
    <source>
        <dbReference type="PROSITE" id="PS50987"/>
    </source>
</evidence>
<keyword evidence="2" id="KW-0238">DNA-binding</keyword>
<comment type="caution">
    <text evidence="6">The sequence shown here is derived from an EMBL/GenBank/DDBJ whole genome shotgun (WGS) entry which is preliminary data.</text>
</comment>
<gene>
    <name evidence="5" type="ORF">QPX34_08750</name>
    <name evidence="6" type="ORF">QPX58_00800</name>
</gene>
<dbReference type="PROSITE" id="PS50987">
    <property type="entry name" value="HTH_ARSR_2"/>
    <property type="match status" value="1"/>
</dbReference>
<dbReference type="Gene3D" id="1.10.10.10">
    <property type="entry name" value="Winged helix-like DNA-binding domain superfamily/Winged helix DNA-binding domain"/>
    <property type="match status" value="1"/>
</dbReference>
<organism evidence="6 7">
    <name type="scientific">Corynebacterium accolens</name>
    <dbReference type="NCBI Taxonomy" id="38284"/>
    <lineage>
        <taxon>Bacteria</taxon>
        <taxon>Bacillati</taxon>
        <taxon>Actinomycetota</taxon>
        <taxon>Actinomycetes</taxon>
        <taxon>Mycobacteriales</taxon>
        <taxon>Corynebacteriaceae</taxon>
        <taxon>Corynebacterium</taxon>
    </lineage>
</organism>
<keyword evidence="8" id="KW-1185">Reference proteome</keyword>
<evidence type="ECO:0000313" key="8">
    <source>
        <dbReference type="Proteomes" id="UP001239414"/>
    </source>
</evidence>
<dbReference type="PRINTS" id="PR00778">
    <property type="entry name" value="HTHARSR"/>
</dbReference>
<name>A0AAP4FAY3_9CORY</name>
<dbReference type="Proteomes" id="UP001230317">
    <property type="component" value="Unassembled WGS sequence"/>
</dbReference>
<dbReference type="GO" id="GO:0003700">
    <property type="term" value="F:DNA-binding transcription factor activity"/>
    <property type="evidence" value="ECO:0007669"/>
    <property type="project" value="InterPro"/>
</dbReference>
<protein>
    <submittedName>
        <fullName evidence="6">Metalloregulator ArsR/SmtB family transcription factor</fullName>
    </submittedName>
</protein>
<dbReference type="InterPro" id="IPR001845">
    <property type="entry name" value="HTH_ArsR_DNA-bd_dom"/>
</dbReference>
<dbReference type="PANTHER" id="PTHR33154:SF18">
    <property type="entry name" value="ARSENICAL RESISTANCE OPERON REPRESSOR"/>
    <property type="match status" value="1"/>
</dbReference>